<keyword evidence="1 3" id="KW-0413">Isomerase</keyword>
<dbReference type="Gene3D" id="1.10.8.1040">
    <property type="match status" value="1"/>
</dbReference>
<accession>A0A162RI60</accession>
<comment type="caution">
    <text evidence="3">The sequence shown here is derived from an EMBL/GenBank/DDBJ whole genome shotgun (WGS) entry which is preliminary data.</text>
</comment>
<keyword evidence="4" id="KW-1185">Reference proteome</keyword>
<organism evidence="3 4">
    <name type="scientific">Clostridium magnum DSM 2767</name>
    <dbReference type="NCBI Taxonomy" id="1121326"/>
    <lineage>
        <taxon>Bacteria</taxon>
        <taxon>Bacillati</taxon>
        <taxon>Bacillota</taxon>
        <taxon>Clostridia</taxon>
        <taxon>Eubacteriales</taxon>
        <taxon>Clostridiaceae</taxon>
        <taxon>Clostridium</taxon>
    </lineage>
</organism>
<gene>
    <name evidence="3" type="primary">cbf2</name>
    <name evidence="3" type="ORF">CLMAG_44170</name>
</gene>
<evidence type="ECO:0000313" key="3">
    <source>
        <dbReference type="EMBL" id="KZL89937.1"/>
    </source>
</evidence>
<protein>
    <submittedName>
        <fullName evidence="3">Putative peptidyl-prolyl cis-trans isomerase Cbf2</fullName>
        <ecNumber evidence="3">5.2.1.8</ecNumber>
    </submittedName>
</protein>
<evidence type="ECO:0000313" key="4">
    <source>
        <dbReference type="Proteomes" id="UP000076603"/>
    </source>
</evidence>
<dbReference type="PATRIC" id="fig|1121326.3.peg.4480"/>
<name>A0A162RI60_9CLOT</name>
<dbReference type="SUPFAM" id="SSF109998">
    <property type="entry name" value="Triger factor/SurA peptide-binding domain-like"/>
    <property type="match status" value="1"/>
</dbReference>
<dbReference type="SUPFAM" id="SSF54534">
    <property type="entry name" value="FKBP-like"/>
    <property type="match status" value="1"/>
</dbReference>
<dbReference type="EC" id="5.2.1.8" evidence="3"/>
<reference evidence="3 4" key="1">
    <citation type="submission" date="2016-04" db="EMBL/GenBank/DDBJ databases">
        <title>Genome sequence of Clostridium magnum DSM 2767.</title>
        <authorList>
            <person name="Poehlein A."/>
            <person name="Uhlig R."/>
            <person name="Fischer R."/>
            <person name="Bahl H."/>
            <person name="Daniel R."/>
        </authorList>
    </citation>
    <scope>NUCLEOTIDE SEQUENCE [LARGE SCALE GENOMIC DNA]</scope>
    <source>
        <strain evidence="3 4">DSM 2767</strain>
    </source>
</reference>
<dbReference type="GO" id="GO:0003755">
    <property type="term" value="F:peptidyl-prolyl cis-trans isomerase activity"/>
    <property type="evidence" value="ECO:0007669"/>
    <property type="project" value="UniProtKB-KW"/>
</dbReference>
<proteinExistence type="predicted"/>
<dbReference type="PROSITE" id="PS01096">
    <property type="entry name" value="PPIC_PPIASE_1"/>
    <property type="match status" value="1"/>
</dbReference>
<dbReference type="InterPro" id="IPR050245">
    <property type="entry name" value="PrsA_foldase"/>
</dbReference>
<dbReference type="RefSeq" id="WP_066627086.1">
    <property type="nucleotide sequence ID" value="NZ_FQXL01000096.1"/>
</dbReference>
<dbReference type="Gene3D" id="3.10.50.40">
    <property type="match status" value="1"/>
</dbReference>
<dbReference type="STRING" id="1121326.CLMAG_44170"/>
<evidence type="ECO:0000256" key="1">
    <source>
        <dbReference type="PROSITE-ProRule" id="PRU00278"/>
    </source>
</evidence>
<dbReference type="AlphaFoldDB" id="A0A162RI60"/>
<sequence>MEDKILAVVNGTEITERELEATIARFPRERQGYLTTEQGKAQLLEEIISFELVYNYAKDSGMEEDKEYLQQLERAKKEILTQVAISKVVSEANVSDKEVEDYYNVNKEMFKNPETVSAKHILVETEEKAQEVSNKIKEGMSFEDAAKEFSSCPSNAQGGDLGRFNRGQMVPEFEDAAFSLDVEKVSEPVKTQFGYHLIKVSEKLENSIKPFDEVKVSIKNNLLQERQAFKYSQLNNDLRGKYNVEIKNK</sequence>
<dbReference type="InterPro" id="IPR027304">
    <property type="entry name" value="Trigger_fact/SurA_dom_sf"/>
</dbReference>
<evidence type="ECO:0000259" key="2">
    <source>
        <dbReference type="PROSITE" id="PS50198"/>
    </source>
</evidence>
<dbReference type="Proteomes" id="UP000076603">
    <property type="component" value="Unassembled WGS sequence"/>
</dbReference>
<dbReference type="InterPro" id="IPR000297">
    <property type="entry name" value="PPIase_PpiC"/>
</dbReference>
<dbReference type="PANTHER" id="PTHR47245">
    <property type="entry name" value="PEPTIDYLPROLYL ISOMERASE"/>
    <property type="match status" value="1"/>
</dbReference>
<keyword evidence="1" id="KW-0697">Rotamase</keyword>
<dbReference type="InterPro" id="IPR023058">
    <property type="entry name" value="PPIase_PpiC_CS"/>
</dbReference>
<feature type="domain" description="PpiC" evidence="2">
    <location>
        <begin position="113"/>
        <end position="202"/>
    </location>
</feature>
<dbReference type="PROSITE" id="PS50198">
    <property type="entry name" value="PPIC_PPIASE_2"/>
    <property type="match status" value="1"/>
</dbReference>
<dbReference type="InterPro" id="IPR046357">
    <property type="entry name" value="PPIase_dom_sf"/>
</dbReference>
<dbReference type="EMBL" id="LWAE01000006">
    <property type="protein sequence ID" value="KZL89937.1"/>
    <property type="molecule type" value="Genomic_DNA"/>
</dbReference>
<dbReference type="OrthoDB" id="14196at2"/>
<dbReference type="Pfam" id="PF00639">
    <property type="entry name" value="Rotamase"/>
    <property type="match status" value="1"/>
</dbReference>
<dbReference type="PANTHER" id="PTHR47245:SF2">
    <property type="entry name" value="PEPTIDYL-PROLYL CIS-TRANS ISOMERASE HP_0175-RELATED"/>
    <property type="match status" value="1"/>
</dbReference>